<name>A0A1M5XR93_9BACT</name>
<evidence type="ECO:0000313" key="3">
    <source>
        <dbReference type="Proteomes" id="UP000184139"/>
    </source>
</evidence>
<dbReference type="Proteomes" id="UP000184139">
    <property type="component" value="Unassembled WGS sequence"/>
</dbReference>
<keyword evidence="3" id="KW-1185">Reference proteome</keyword>
<keyword evidence="1" id="KW-1133">Transmembrane helix</keyword>
<evidence type="ECO:0000313" key="2">
    <source>
        <dbReference type="EMBL" id="SHI02347.1"/>
    </source>
</evidence>
<evidence type="ECO:0008006" key="4">
    <source>
        <dbReference type="Google" id="ProtNLM"/>
    </source>
</evidence>
<dbReference type="EMBL" id="FQXS01000022">
    <property type="protein sequence ID" value="SHI02347.1"/>
    <property type="molecule type" value="Genomic_DNA"/>
</dbReference>
<dbReference type="AlphaFoldDB" id="A0A1M5XR93"/>
<dbReference type="OrthoDB" id="370375at2"/>
<feature type="transmembrane region" description="Helical" evidence="1">
    <location>
        <begin position="12"/>
        <end position="30"/>
    </location>
</feature>
<reference evidence="2 3" key="1">
    <citation type="submission" date="2016-11" db="EMBL/GenBank/DDBJ databases">
        <authorList>
            <person name="Jaros S."/>
            <person name="Januszkiewicz K."/>
            <person name="Wedrychowicz H."/>
        </authorList>
    </citation>
    <scope>NUCLEOTIDE SEQUENCE [LARGE SCALE GENOMIC DNA]</scope>
    <source>
        <strain evidence="2 3">DSM 9705</strain>
    </source>
</reference>
<evidence type="ECO:0000256" key="1">
    <source>
        <dbReference type="SAM" id="Phobius"/>
    </source>
</evidence>
<keyword evidence="1" id="KW-0812">Transmembrane</keyword>
<dbReference type="Pfam" id="PF10861">
    <property type="entry name" value="DUF2784"/>
    <property type="match status" value="1"/>
</dbReference>
<organism evidence="2 3">
    <name type="scientific">Desulfofustis glycolicus DSM 9705</name>
    <dbReference type="NCBI Taxonomy" id="1121409"/>
    <lineage>
        <taxon>Bacteria</taxon>
        <taxon>Pseudomonadati</taxon>
        <taxon>Thermodesulfobacteriota</taxon>
        <taxon>Desulfobulbia</taxon>
        <taxon>Desulfobulbales</taxon>
        <taxon>Desulfocapsaceae</taxon>
        <taxon>Desulfofustis</taxon>
    </lineage>
</organism>
<accession>A0A1M5XR93</accession>
<dbReference type="RefSeq" id="WP_073377686.1">
    <property type="nucleotide sequence ID" value="NZ_FQXS01000022.1"/>
</dbReference>
<keyword evidence="1" id="KW-0472">Membrane</keyword>
<dbReference type="InterPro" id="IPR021218">
    <property type="entry name" value="DUF2784"/>
</dbReference>
<protein>
    <recommendedName>
        <fullName evidence="4">DUF2784 domain-containing protein</fullName>
    </recommendedName>
</protein>
<gene>
    <name evidence="2" type="ORF">SAMN02745124_03289</name>
</gene>
<feature type="transmembrane region" description="Helical" evidence="1">
    <location>
        <begin position="97"/>
        <end position="118"/>
    </location>
</feature>
<dbReference type="STRING" id="1121409.SAMN02745124_03289"/>
<sequence length="129" mass="14126">MLVRITADGVLLAHLAFILFVTLGGLLAFYRLRLALLHLPAAAWGVYIEISGGVCPLTSVEKRLRMAAGQAGYDGGFIEHWLLTIIYPTGLTREIQYVLAGGLIAINVAIYCCLLVRLQAKKSKNRRSL</sequence>
<proteinExistence type="predicted"/>